<proteinExistence type="predicted"/>
<dbReference type="Proteomes" id="UP000006346">
    <property type="component" value="Chromosome"/>
</dbReference>
<dbReference type="OrthoDB" id="9864427at2"/>
<sequence>MVTAGFIAAYTITLRLKELARRTTKNAHFTESLSPNVWITLGAWTAFGGGILVLAGDYQRVQQPRVPVE</sequence>
<dbReference type="EMBL" id="CP003108">
    <property type="protein sequence ID" value="AET69533.1"/>
    <property type="molecule type" value="Genomic_DNA"/>
</dbReference>
<gene>
    <name evidence="2" type="ordered locus">Desor_4093</name>
</gene>
<keyword evidence="3" id="KW-1185">Reference proteome</keyword>
<keyword evidence="1" id="KW-0472">Membrane</keyword>
<dbReference type="HOGENOM" id="CLU_2769100_0_0_9"/>
<dbReference type="AlphaFoldDB" id="G7WH25"/>
<keyword evidence="1" id="KW-1133">Transmembrane helix</keyword>
<evidence type="ECO:0000256" key="1">
    <source>
        <dbReference type="SAM" id="Phobius"/>
    </source>
</evidence>
<organism evidence="2 3">
    <name type="scientific">Desulfosporosinus orientis (strain ATCC 19365 / DSM 765 / NCIMB 8382 / VKM B-1628 / Singapore I)</name>
    <name type="common">Desulfotomaculum orientis</name>
    <dbReference type="NCBI Taxonomy" id="768706"/>
    <lineage>
        <taxon>Bacteria</taxon>
        <taxon>Bacillati</taxon>
        <taxon>Bacillota</taxon>
        <taxon>Clostridia</taxon>
        <taxon>Eubacteriales</taxon>
        <taxon>Desulfitobacteriaceae</taxon>
        <taxon>Desulfosporosinus</taxon>
    </lineage>
</organism>
<accession>G7WH25</accession>
<feature type="transmembrane region" description="Helical" evidence="1">
    <location>
        <begin position="37"/>
        <end position="55"/>
    </location>
</feature>
<name>G7WH25_DESOD</name>
<dbReference type="eggNOG" id="ENOG502ZIA3">
    <property type="taxonomic scope" value="Bacteria"/>
</dbReference>
<evidence type="ECO:0000313" key="3">
    <source>
        <dbReference type="Proteomes" id="UP000006346"/>
    </source>
</evidence>
<protein>
    <submittedName>
        <fullName evidence="2">Uncharacterized protein</fullName>
    </submittedName>
</protein>
<dbReference type="RefSeq" id="WP_014186340.1">
    <property type="nucleotide sequence ID" value="NC_016584.1"/>
</dbReference>
<reference evidence="3" key="1">
    <citation type="submission" date="2011-11" db="EMBL/GenBank/DDBJ databases">
        <title>Complete sequence of Desulfosporosinus orientis DSM 765.</title>
        <authorList>
            <person name="Lucas S."/>
            <person name="Han J."/>
            <person name="Lapidus A."/>
            <person name="Cheng J.-F."/>
            <person name="Goodwin L."/>
            <person name="Pitluck S."/>
            <person name="Peters L."/>
            <person name="Ovchinnikova G."/>
            <person name="Teshima H."/>
            <person name="Detter J.C."/>
            <person name="Han C."/>
            <person name="Tapia R."/>
            <person name="Land M."/>
            <person name="Hauser L."/>
            <person name="Kyrpides N."/>
            <person name="Ivanova N."/>
            <person name="Pagani I."/>
            <person name="Pester M."/>
            <person name="Spring S."/>
            <person name="Ollivier B."/>
            <person name="Rattei T."/>
            <person name="Klenk H.-P."/>
            <person name="Wagner M."/>
            <person name="Loy A."/>
            <person name="Woyke T."/>
        </authorList>
    </citation>
    <scope>NUCLEOTIDE SEQUENCE [LARGE SCALE GENOMIC DNA]</scope>
    <source>
        <strain evidence="3">ATCC 19365 / DSM 765 / NCIMB 8382 / VKM B-1628</strain>
    </source>
</reference>
<keyword evidence="1" id="KW-0812">Transmembrane</keyword>
<reference evidence="2 3" key="2">
    <citation type="journal article" date="2012" name="J. Bacteriol.">
        <title>Complete genome sequences of Desulfosporosinus orientis DSM765T, Desulfosporosinus youngiae DSM17734T, Desulfosporosinus meridiei DSM13257T, and Desulfosporosinus acidiphilus DSM22704T.</title>
        <authorList>
            <person name="Pester M."/>
            <person name="Brambilla E."/>
            <person name="Alazard D."/>
            <person name="Rattei T."/>
            <person name="Weinmaier T."/>
            <person name="Han J."/>
            <person name="Lucas S."/>
            <person name="Lapidus A."/>
            <person name="Cheng J.F."/>
            <person name="Goodwin L."/>
            <person name="Pitluck S."/>
            <person name="Peters L."/>
            <person name="Ovchinnikova G."/>
            <person name="Teshima H."/>
            <person name="Detter J.C."/>
            <person name="Han C.S."/>
            <person name="Tapia R."/>
            <person name="Land M.L."/>
            <person name="Hauser L."/>
            <person name="Kyrpides N.C."/>
            <person name="Ivanova N.N."/>
            <person name="Pagani I."/>
            <person name="Huntmann M."/>
            <person name="Wei C.L."/>
            <person name="Davenport K.W."/>
            <person name="Daligault H."/>
            <person name="Chain P.S."/>
            <person name="Chen A."/>
            <person name="Mavromatis K."/>
            <person name="Markowitz V."/>
            <person name="Szeto E."/>
            <person name="Mikhailova N."/>
            <person name="Pati A."/>
            <person name="Wagner M."/>
            <person name="Woyke T."/>
            <person name="Ollivier B."/>
            <person name="Klenk H.P."/>
            <person name="Spring S."/>
            <person name="Loy A."/>
        </authorList>
    </citation>
    <scope>NUCLEOTIDE SEQUENCE [LARGE SCALE GENOMIC DNA]</scope>
    <source>
        <strain evidence="3">ATCC 19365 / DSM 765 / NCIMB 8382 / VKM B-1628</strain>
    </source>
</reference>
<dbReference type="KEGG" id="dor:Desor_4093"/>
<evidence type="ECO:0000313" key="2">
    <source>
        <dbReference type="EMBL" id="AET69533.1"/>
    </source>
</evidence>
<dbReference type="PATRIC" id="fig|768706.3.peg.4146"/>